<evidence type="ECO:0000256" key="3">
    <source>
        <dbReference type="ARBA" id="ARBA00022898"/>
    </source>
</evidence>
<dbReference type="GO" id="GO:0043420">
    <property type="term" value="P:anthranilate metabolic process"/>
    <property type="evidence" value="ECO:0007669"/>
    <property type="project" value="TreeGrafter"/>
</dbReference>
<dbReference type="EC" id="3.7.1.3" evidence="4"/>
<dbReference type="InterPro" id="IPR015424">
    <property type="entry name" value="PyrdxlP-dep_Trfase"/>
</dbReference>
<reference evidence="4" key="1">
    <citation type="submission" date="2018-06" db="EMBL/GenBank/DDBJ databases">
        <authorList>
            <person name="Zhirakovskaya E."/>
        </authorList>
    </citation>
    <scope>NUCLEOTIDE SEQUENCE</scope>
</reference>
<dbReference type="PANTHER" id="PTHR14084">
    <property type="entry name" value="KYNURENINASE"/>
    <property type="match status" value="1"/>
</dbReference>
<evidence type="ECO:0000313" key="4">
    <source>
        <dbReference type="EMBL" id="VAW45460.1"/>
    </source>
</evidence>
<keyword evidence="1" id="KW-0662">Pyridine nucleotide biosynthesis</keyword>
<dbReference type="HAMAP" id="MF_01970">
    <property type="entry name" value="Kynureninase"/>
    <property type="match status" value="1"/>
</dbReference>
<dbReference type="GO" id="GO:0019441">
    <property type="term" value="P:L-tryptophan catabolic process to kynurenine"/>
    <property type="evidence" value="ECO:0007669"/>
    <property type="project" value="TreeGrafter"/>
</dbReference>
<evidence type="ECO:0000256" key="1">
    <source>
        <dbReference type="ARBA" id="ARBA00022642"/>
    </source>
</evidence>
<dbReference type="GO" id="GO:0005737">
    <property type="term" value="C:cytoplasm"/>
    <property type="evidence" value="ECO:0007669"/>
    <property type="project" value="InterPro"/>
</dbReference>
<dbReference type="GO" id="GO:0030170">
    <property type="term" value="F:pyridoxal phosphate binding"/>
    <property type="evidence" value="ECO:0007669"/>
    <property type="project" value="InterPro"/>
</dbReference>
<proteinExistence type="inferred from homology"/>
<dbReference type="EMBL" id="UOFA01000195">
    <property type="protein sequence ID" value="VAW45460.1"/>
    <property type="molecule type" value="Genomic_DNA"/>
</dbReference>
<dbReference type="Gene3D" id="3.40.640.10">
    <property type="entry name" value="Type I PLP-dependent aspartate aminotransferase-like (Major domain)"/>
    <property type="match status" value="1"/>
</dbReference>
<dbReference type="PANTHER" id="PTHR14084:SF0">
    <property type="entry name" value="KYNURENINASE"/>
    <property type="match status" value="1"/>
</dbReference>
<keyword evidence="2 4" id="KW-0378">Hydrolase</keyword>
<gene>
    <name evidence="4" type="ORF">MNBD_GAMMA02-614</name>
</gene>
<dbReference type="SUPFAM" id="SSF53383">
    <property type="entry name" value="PLP-dependent transferases"/>
    <property type="match status" value="1"/>
</dbReference>
<dbReference type="GO" id="GO:0030429">
    <property type="term" value="F:kynureninase activity"/>
    <property type="evidence" value="ECO:0007669"/>
    <property type="project" value="UniProtKB-EC"/>
</dbReference>
<name>A0A3B0VYM7_9ZZZZ</name>
<organism evidence="4">
    <name type="scientific">hydrothermal vent metagenome</name>
    <dbReference type="NCBI Taxonomy" id="652676"/>
    <lineage>
        <taxon>unclassified sequences</taxon>
        <taxon>metagenomes</taxon>
        <taxon>ecological metagenomes</taxon>
    </lineage>
</organism>
<dbReference type="InterPro" id="IPR015422">
    <property type="entry name" value="PyrdxlP-dep_Trfase_small"/>
</dbReference>
<dbReference type="InterPro" id="IPR015421">
    <property type="entry name" value="PyrdxlP-dep_Trfase_major"/>
</dbReference>
<dbReference type="FunFam" id="3.40.640.10:FF:000031">
    <property type="entry name" value="Kynureninase"/>
    <property type="match status" value="1"/>
</dbReference>
<dbReference type="Gene3D" id="3.90.1150.10">
    <property type="entry name" value="Aspartate Aminotransferase, domain 1"/>
    <property type="match status" value="1"/>
</dbReference>
<dbReference type="AlphaFoldDB" id="A0A3B0VYM7"/>
<keyword evidence="3" id="KW-0663">Pyridoxal phosphate</keyword>
<accession>A0A3B0VYM7</accession>
<evidence type="ECO:0000256" key="2">
    <source>
        <dbReference type="ARBA" id="ARBA00022801"/>
    </source>
</evidence>
<sequence length="424" mass="47446">MVFEDSLAFAKKSDQKDALAHMRNAFHIPRIKGTDQDEIYFCGNSLGLQPKLTSQYLNDELSKWQKLGVKGHFDCEYPWMPYHEFLAEESANLVGAKPAEVVCMNSLTANLHFLMVSFYRPTTKKFKVLIEDHAFPSDHYAVESQVKFHGHDPDEAMVLLKPRTGEACLQLEDILAVIDEHADELALIMLPGVQYYTGQTFDMQAITDAAQHHDITVGFDLAHATGNIEMQLHDWGVDFAAWCTYKYLNSGPGSVAGCFIHEKHHDNADLPRFAGWWGHDKATRFKMENQFVPIQSAEGWQLSNPPILSLAAIRASLDTIKQAGGIGTLRNKSKQLTAYLRFLLQTRLTNHVNIITPDEELSGCQLSICISSVTKPGKAVFDAIEAAGVTCDWREPDVIRVAPVPLYNSFSDCVQFVDILEASL</sequence>
<dbReference type="Pfam" id="PF22580">
    <property type="entry name" value="KYNU_C"/>
    <property type="match status" value="1"/>
</dbReference>
<dbReference type="PIRSF" id="PIRSF038800">
    <property type="entry name" value="KYNU"/>
    <property type="match status" value="1"/>
</dbReference>
<dbReference type="InterPro" id="IPR010111">
    <property type="entry name" value="Kynureninase"/>
</dbReference>
<dbReference type="NCBIfam" id="TIGR01814">
    <property type="entry name" value="kynureninase"/>
    <property type="match status" value="1"/>
</dbReference>
<dbReference type="GO" id="GO:0009435">
    <property type="term" value="P:NAD+ biosynthetic process"/>
    <property type="evidence" value="ECO:0007669"/>
    <property type="project" value="InterPro"/>
</dbReference>
<protein>
    <submittedName>
        <fullName evidence="4">Kynureninase</fullName>
        <ecNumber evidence="4">3.7.1.3</ecNumber>
    </submittedName>
</protein>